<evidence type="ECO:0000256" key="6">
    <source>
        <dbReference type="ARBA" id="ARBA00022747"/>
    </source>
</evidence>
<protein>
    <recommendedName>
        <fullName evidence="11">Type I restriction enzyme endonuclease subunit</fullName>
        <shortName evidence="11">R protein</shortName>
        <ecNumber evidence="11">3.1.21.3</ecNumber>
    </recommendedName>
    <alternativeName>
        <fullName evidence="11">Type-1 restriction enzyme R protein</fullName>
    </alternativeName>
</protein>
<sequence length="1036" mass="118991">MTGYYAESHFENAVLELLSDGLGYTYLYGPDIKRDYRDPLFEDVLLPALQQINSELSLDAINEAIYKLKNFENGDLVQKNVTFMDYLQNGVPVKYFINGEEHSSLVYLVDYKHPEKNTFHVINQWTYVEYSEKRPDVILFINGLPLVVVELKSPSREETDVSEAYRQLRNYTREIPSLFVYNAICVLSDQAISKAGTITSGEDRFMEWKTTDGSYENTAFAAFDTFFEGIFEKRRFLDIIKNFTCFSFDGAENIKILAGYHQYYAVQKAIASTVNATKTDGKGGVFWHTQGSGKSLSMVFYAHLLQETLKSPTIVVITDRNDLDDQLYSQFVKCKDFLRQIPQQASSRENLKELLENRKANGIIFTTMQKFEESHEPLSERHNIVVMADEAHRGQYGLEEKIKYVKNEQGELEAKLAIGTARIIRNSLPNATYIGFTGTPISSKDRSTREVFGNYIDIYDMTQAVEDGATRPVYYESRVIQLKLDDVTLKLIDKEYDIMEQNAETIVIEKSKHELGKMEAILGSDQTIDSLVNDIIDHYENYRANLLTGKAMIVAYSRPIAMKIHKKILELRPDWHEKVAVVMTSSNNDPEEWRDVIGNKKHKDELAKRFKDNNDSLKIAIVVDMWLTGFDVPSLATMYIYKPMTGHNLMQAIARVNRVFKNKEGGLVVDYVGIAQALKQAMSDYTSRDKKNYGDPDISKAAYPKFLEKLSVCKDIFYGYDYSKFFSGTDLERARIISGGVNFIIDPRKEVEKENFIKDALLLHQALSLCSSMVEETMRFEAAFFESVRTLIVRLTSAGSGGNKFSLLEVNERINHLLKQSIKSEGVINLFSDVKQEFSLFDPDFLNEIARMKEKNLAVELLKKLIAEQVSIYKRTNLVKSEKFSDIIQRSMNAYFNGMLTNEEVIAELLKLAKEMARANEEGQKMGLNTDELAFYDALTKPQAIKDFFENDELVAITKELTAMLRKNRTIDWQKKETARAGMRRLVKRLLKIYKYPPEGMEDAVKTVMQQCEMWADNVMLEEDKTFYPFEEKRIN</sequence>
<dbReference type="GO" id="GO:0009035">
    <property type="term" value="F:type I site-specific deoxyribonuclease activity"/>
    <property type="evidence" value="ECO:0007669"/>
    <property type="project" value="UniProtKB-EC"/>
</dbReference>
<evidence type="ECO:0000256" key="7">
    <source>
        <dbReference type="ARBA" id="ARBA00022759"/>
    </source>
</evidence>
<name>A0A1V2ACI0_9BACI</name>
<reference evidence="13 14" key="1">
    <citation type="submission" date="2016-12" db="EMBL/GenBank/DDBJ databases">
        <title>Domibacillus sp. SAB 38T whole genome sequencing.</title>
        <authorList>
            <person name="Verma A."/>
            <person name="Ojha A.K."/>
            <person name="Krishnamurthi S."/>
        </authorList>
    </citation>
    <scope>NUCLEOTIDE SEQUENCE [LARGE SCALE GENOMIC DNA]</scope>
    <source>
        <strain evidence="13 14">SAB 38</strain>
    </source>
</reference>
<keyword evidence="4" id="KW-0540">Nuclease</keyword>
<dbReference type="SUPFAM" id="SSF52540">
    <property type="entry name" value="P-loop containing nucleoside triphosphate hydrolases"/>
    <property type="match status" value="2"/>
</dbReference>
<dbReference type="OrthoDB" id="9758243at2"/>
<dbReference type="Pfam" id="PF22679">
    <property type="entry name" value="T1R_D3-like"/>
    <property type="match status" value="1"/>
</dbReference>
<dbReference type="InterPro" id="IPR051268">
    <property type="entry name" value="Type-I_R_enzyme_R_subunit"/>
</dbReference>
<evidence type="ECO:0000256" key="8">
    <source>
        <dbReference type="ARBA" id="ARBA00022801"/>
    </source>
</evidence>
<dbReference type="GO" id="GO:0005524">
    <property type="term" value="F:ATP binding"/>
    <property type="evidence" value="ECO:0007669"/>
    <property type="project" value="UniProtKB-KW"/>
</dbReference>
<dbReference type="RefSeq" id="WP_076763198.1">
    <property type="nucleotide sequence ID" value="NZ_MSFI01000001.1"/>
</dbReference>
<comment type="similarity">
    <text evidence="2 11">Belongs to the HsdR family.</text>
</comment>
<dbReference type="EC" id="3.1.21.3" evidence="11"/>
<dbReference type="AlphaFoldDB" id="A0A1V2ACI0"/>
<dbReference type="GO" id="GO:0009307">
    <property type="term" value="P:DNA restriction-modification system"/>
    <property type="evidence" value="ECO:0007669"/>
    <property type="project" value="UniProtKB-KW"/>
</dbReference>
<keyword evidence="6 11" id="KW-0680">Restriction system</keyword>
<dbReference type="SMART" id="SM00487">
    <property type="entry name" value="DEXDc"/>
    <property type="match status" value="1"/>
</dbReference>
<evidence type="ECO:0000256" key="9">
    <source>
        <dbReference type="ARBA" id="ARBA00022840"/>
    </source>
</evidence>
<dbReference type="PANTHER" id="PTHR30195:SF15">
    <property type="entry name" value="TYPE I RESTRICTION ENZYME HINDI ENDONUCLEASE SUBUNIT"/>
    <property type="match status" value="1"/>
</dbReference>
<keyword evidence="10 11" id="KW-0238">DNA-binding</keyword>
<comment type="catalytic activity">
    <reaction evidence="1 11">
        <text>Endonucleolytic cleavage of DNA to give random double-stranded fragments with terminal 5'-phosphates, ATP is simultaneously hydrolyzed.</text>
        <dbReference type="EC" id="3.1.21.3"/>
    </reaction>
</comment>
<organism evidence="13 14">
    <name type="scientific">Domibacillus epiphyticus</name>
    <dbReference type="NCBI Taxonomy" id="1714355"/>
    <lineage>
        <taxon>Bacteria</taxon>
        <taxon>Bacillati</taxon>
        <taxon>Bacillota</taxon>
        <taxon>Bacilli</taxon>
        <taxon>Bacillales</taxon>
        <taxon>Bacillaceae</taxon>
        <taxon>Domibacillus</taxon>
    </lineage>
</organism>
<evidence type="ECO:0000256" key="1">
    <source>
        <dbReference type="ARBA" id="ARBA00000851"/>
    </source>
</evidence>
<dbReference type="Gene3D" id="3.40.50.300">
    <property type="entry name" value="P-loop containing nucleotide triphosphate hydrolases"/>
    <property type="match status" value="2"/>
</dbReference>
<dbReference type="Pfam" id="PF18766">
    <property type="entry name" value="SWI2_SNF2"/>
    <property type="match status" value="1"/>
</dbReference>
<dbReference type="InterPro" id="IPR014001">
    <property type="entry name" value="Helicase_ATP-bd"/>
</dbReference>
<comment type="subunit">
    <text evidence="3 11">The type I restriction/modification system is composed of three polypeptides R, M and S.</text>
</comment>
<feature type="domain" description="Helicase ATP-binding" evidence="12">
    <location>
        <begin position="275"/>
        <end position="458"/>
    </location>
</feature>
<dbReference type="CDD" id="cd18800">
    <property type="entry name" value="SF2_C_EcoR124I-like"/>
    <property type="match status" value="1"/>
</dbReference>
<dbReference type="InterPro" id="IPR007409">
    <property type="entry name" value="Restrct_endonuc_type1_HsdR_N"/>
</dbReference>
<comment type="function">
    <text evidence="11">Subunit R is required for both nuclease and ATPase activities, but not for modification.</text>
</comment>
<evidence type="ECO:0000256" key="5">
    <source>
        <dbReference type="ARBA" id="ARBA00022741"/>
    </source>
</evidence>
<evidence type="ECO:0000313" key="13">
    <source>
        <dbReference type="EMBL" id="OMP68689.1"/>
    </source>
</evidence>
<proteinExistence type="inferred from homology"/>
<keyword evidence="5 11" id="KW-0547">Nucleotide-binding</keyword>
<accession>A0A1V2ACI0</accession>
<evidence type="ECO:0000256" key="4">
    <source>
        <dbReference type="ARBA" id="ARBA00022722"/>
    </source>
</evidence>
<gene>
    <name evidence="13" type="ORF">BTO28_01170</name>
</gene>
<dbReference type="GO" id="GO:0003677">
    <property type="term" value="F:DNA binding"/>
    <property type="evidence" value="ECO:0007669"/>
    <property type="project" value="UniProtKB-KW"/>
</dbReference>
<dbReference type="STRING" id="1714355.BTO28_01170"/>
<evidence type="ECO:0000259" key="12">
    <source>
        <dbReference type="PROSITE" id="PS51192"/>
    </source>
</evidence>
<keyword evidence="8 11" id="KW-0378">Hydrolase</keyword>
<dbReference type="CDD" id="cd22332">
    <property type="entry name" value="HsdR_N"/>
    <property type="match status" value="1"/>
</dbReference>
<dbReference type="InterPro" id="IPR027417">
    <property type="entry name" value="P-loop_NTPase"/>
</dbReference>
<evidence type="ECO:0000256" key="10">
    <source>
        <dbReference type="ARBA" id="ARBA00023125"/>
    </source>
</evidence>
<comment type="caution">
    <text evidence="13">The sequence shown here is derived from an EMBL/GenBank/DDBJ whole genome shotgun (WGS) entry which is preliminary data.</text>
</comment>
<keyword evidence="9 11" id="KW-0067">ATP-binding</keyword>
<dbReference type="NCBIfam" id="TIGR00348">
    <property type="entry name" value="hsdR"/>
    <property type="match status" value="1"/>
</dbReference>
<dbReference type="Pfam" id="PF04313">
    <property type="entry name" value="HSDR_N"/>
    <property type="match status" value="1"/>
</dbReference>
<dbReference type="InterPro" id="IPR040980">
    <property type="entry name" value="SWI2_SNF2"/>
</dbReference>
<evidence type="ECO:0000313" key="14">
    <source>
        <dbReference type="Proteomes" id="UP000188613"/>
    </source>
</evidence>
<dbReference type="PROSITE" id="PS51192">
    <property type="entry name" value="HELICASE_ATP_BIND_1"/>
    <property type="match status" value="1"/>
</dbReference>
<evidence type="ECO:0000256" key="2">
    <source>
        <dbReference type="ARBA" id="ARBA00008598"/>
    </source>
</evidence>
<dbReference type="Proteomes" id="UP000188613">
    <property type="component" value="Unassembled WGS sequence"/>
</dbReference>
<dbReference type="Pfam" id="PF11867">
    <property type="entry name" value="T1RH-like_C"/>
    <property type="match status" value="1"/>
</dbReference>
<evidence type="ECO:0000256" key="11">
    <source>
        <dbReference type="RuleBase" id="RU364115"/>
    </source>
</evidence>
<dbReference type="InterPro" id="IPR055180">
    <property type="entry name" value="HsdR_RecA-like_helicase_dom_2"/>
</dbReference>
<dbReference type="InterPro" id="IPR004473">
    <property type="entry name" value="Restrct_endonuc_typeI_HsdR"/>
</dbReference>
<keyword evidence="7" id="KW-0255">Endonuclease</keyword>
<evidence type="ECO:0000256" key="3">
    <source>
        <dbReference type="ARBA" id="ARBA00011296"/>
    </source>
</evidence>
<dbReference type="InterPro" id="IPR021810">
    <property type="entry name" value="T1RH-like_C"/>
</dbReference>
<keyword evidence="14" id="KW-1185">Reference proteome</keyword>
<dbReference type="EMBL" id="MSFI01000001">
    <property type="protein sequence ID" value="OMP68689.1"/>
    <property type="molecule type" value="Genomic_DNA"/>
</dbReference>
<dbReference type="PANTHER" id="PTHR30195">
    <property type="entry name" value="TYPE I SITE-SPECIFIC DEOXYRIBONUCLEASE PROTEIN SUBUNIT M AND R"/>
    <property type="match status" value="1"/>
</dbReference>
<dbReference type="CDD" id="cd18030">
    <property type="entry name" value="DEXHc_RE_I_HsdR"/>
    <property type="match status" value="1"/>
</dbReference>
<dbReference type="Gene3D" id="3.90.1570.50">
    <property type="match status" value="1"/>
</dbReference>